<accession>A0A5M6J2D9</accession>
<dbReference type="EC" id="2.7.13.3" evidence="2"/>
<name>A0A5M6J2D9_9PROT</name>
<keyword evidence="10" id="KW-0472">Membrane</keyword>
<keyword evidence="3" id="KW-0597">Phosphoprotein</keyword>
<evidence type="ECO:0000256" key="5">
    <source>
        <dbReference type="ARBA" id="ARBA00022741"/>
    </source>
</evidence>
<dbReference type="InterPro" id="IPR036890">
    <property type="entry name" value="HATPase_C_sf"/>
</dbReference>
<evidence type="ECO:0000256" key="4">
    <source>
        <dbReference type="ARBA" id="ARBA00022679"/>
    </source>
</evidence>
<protein>
    <recommendedName>
        <fullName evidence="2">histidine kinase</fullName>
        <ecNumber evidence="2">2.7.13.3</ecNumber>
    </recommendedName>
</protein>
<evidence type="ECO:0000259" key="12">
    <source>
        <dbReference type="PROSITE" id="PS50113"/>
    </source>
</evidence>
<dbReference type="GO" id="GO:0005524">
    <property type="term" value="F:ATP binding"/>
    <property type="evidence" value="ECO:0007669"/>
    <property type="project" value="UniProtKB-KW"/>
</dbReference>
<evidence type="ECO:0000256" key="2">
    <source>
        <dbReference type="ARBA" id="ARBA00012438"/>
    </source>
</evidence>
<evidence type="ECO:0000313" key="13">
    <source>
        <dbReference type="EMBL" id="KAA5614691.1"/>
    </source>
</evidence>
<evidence type="ECO:0000256" key="7">
    <source>
        <dbReference type="ARBA" id="ARBA00022840"/>
    </source>
</evidence>
<organism evidence="13 14">
    <name type="scientific">Rhodovastum atsumiense</name>
    <dbReference type="NCBI Taxonomy" id="504468"/>
    <lineage>
        <taxon>Bacteria</taxon>
        <taxon>Pseudomonadati</taxon>
        <taxon>Pseudomonadota</taxon>
        <taxon>Alphaproteobacteria</taxon>
        <taxon>Acetobacterales</taxon>
        <taxon>Acetobacteraceae</taxon>
        <taxon>Rhodovastum</taxon>
    </lineage>
</organism>
<evidence type="ECO:0000259" key="11">
    <source>
        <dbReference type="PROSITE" id="PS50109"/>
    </source>
</evidence>
<dbReference type="CDD" id="cd00082">
    <property type="entry name" value="HisKA"/>
    <property type="match status" value="1"/>
</dbReference>
<evidence type="ECO:0000256" key="10">
    <source>
        <dbReference type="SAM" id="Phobius"/>
    </source>
</evidence>
<dbReference type="Proteomes" id="UP000325255">
    <property type="component" value="Unassembled WGS sequence"/>
</dbReference>
<evidence type="ECO:0000256" key="8">
    <source>
        <dbReference type="ARBA" id="ARBA00023012"/>
    </source>
</evidence>
<dbReference type="SMART" id="SM00387">
    <property type="entry name" value="HATPase_c"/>
    <property type="match status" value="1"/>
</dbReference>
<dbReference type="PROSITE" id="PS50109">
    <property type="entry name" value="HIS_KIN"/>
    <property type="match status" value="1"/>
</dbReference>
<dbReference type="OrthoDB" id="9795133at2"/>
<dbReference type="CDD" id="cd18774">
    <property type="entry name" value="PDC2_HK_sensor"/>
    <property type="match status" value="1"/>
</dbReference>
<dbReference type="Pfam" id="PF08448">
    <property type="entry name" value="PAS_4"/>
    <property type="match status" value="1"/>
</dbReference>
<keyword evidence="6" id="KW-0418">Kinase</keyword>
<dbReference type="GO" id="GO:0000155">
    <property type="term" value="F:phosphorelay sensor kinase activity"/>
    <property type="evidence" value="ECO:0007669"/>
    <property type="project" value="InterPro"/>
</dbReference>
<dbReference type="InterPro" id="IPR000014">
    <property type="entry name" value="PAS"/>
</dbReference>
<evidence type="ECO:0000256" key="3">
    <source>
        <dbReference type="ARBA" id="ARBA00022553"/>
    </source>
</evidence>
<comment type="catalytic activity">
    <reaction evidence="1">
        <text>ATP + protein L-histidine = ADP + protein N-phospho-L-histidine.</text>
        <dbReference type="EC" id="2.7.13.3"/>
    </reaction>
</comment>
<evidence type="ECO:0000256" key="6">
    <source>
        <dbReference type="ARBA" id="ARBA00022777"/>
    </source>
</evidence>
<dbReference type="EMBL" id="VWPK01000001">
    <property type="protein sequence ID" value="KAA5614691.1"/>
    <property type="molecule type" value="Genomic_DNA"/>
</dbReference>
<dbReference type="SMART" id="SM00388">
    <property type="entry name" value="HisKA"/>
    <property type="match status" value="1"/>
</dbReference>
<keyword evidence="10" id="KW-1133">Transmembrane helix</keyword>
<dbReference type="Gene3D" id="1.10.287.130">
    <property type="match status" value="1"/>
</dbReference>
<dbReference type="Pfam" id="PF00512">
    <property type="entry name" value="HisKA"/>
    <property type="match status" value="1"/>
</dbReference>
<dbReference type="InterPro" id="IPR035965">
    <property type="entry name" value="PAS-like_dom_sf"/>
</dbReference>
<feature type="region of interest" description="Disordered" evidence="9">
    <location>
        <begin position="446"/>
        <end position="465"/>
    </location>
</feature>
<dbReference type="CDD" id="cd00130">
    <property type="entry name" value="PAS"/>
    <property type="match status" value="1"/>
</dbReference>
<dbReference type="SUPFAM" id="SSF55785">
    <property type="entry name" value="PYP-like sensor domain (PAS domain)"/>
    <property type="match status" value="1"/>
</dbReference>
<dbReference type="InterPro" id="IPR036097">
    <property type="entry name" value="HisK_dim/P_sf"/>
</dbReference>
<dbReference type="AlphaFoldDB" id="A0A5M6J2D9"/>
<dbReference type="SUPFAM" id="SSF55874">
    <property type="entry name" value="ATPase domain of HSP90 chaperone/DNA topoisomerase II/histidine kinase"/>
    <property type="match status" value="1"/>
</dbReference>
<keyword evidence="7" id="KW-0067">ATP-binding</keyword>
<dbReference type="PANTHER" id="PTHR43065">
    <property type="entry name" value="SENSOR HISTIDINE KINASE"/>
    <property type="match status" value="1"/>
</dbReference>
<feature type="transmembrane region" description="Helical" evidence="10">
    <location>
        <begin position="279"/>
        <end position="301"/>
    </location>
</feature>
<dbReference type="Gene3D" id="3.30.450.20">
    <property type="entry name" value="PAS domain"/>
    <property type="match status" value="1"/>
</dbReference>
<reference evidence="13 14" key="1">
    <citation type="submission" date="2019-09" db="EMBL/GenBank/DDBJ databases">
        <title>Genome sequence of Rhodovastum atsumiense, a diverse member of the Acetobacteraceae family of non-sulfur purple photosynthetic bacteria.</title>
        <authorList>
            <person name="Meyer T."/>
            <person name="Kyndt J."/>
        </authorList>
    </citation>
    <scope>NUCLEOTIDE SEQUENCE [LARGE SCALE GENOMIC DNA]</scope>
    <source>
        <strain evidence="13 14">DSM 21279</strain>
    </source>
</reference>
<dbReference type="NCBIfam" id="TIGR00229">
    <property type="entry name" value="sensory_box"/>
    <property type="match status" value="1"/>
</dbReference>
<evidence type="ECO:0000256" key="9">
    <source>
        <dbReference type="SAM" id="MobiDB-lite"/>
    </source>
</evidence>
<dbReference type="PANTHER" id="PTHR43065:SF10">
    <property type="entry name" value="PEROXIDE STRESS-ACTIVATED HISTIDINE KINASE MAK3"/>
    <property type="match status" value="1"/>
</dbReference>
<evidence type="ECO:0000313" key="14">
    <source>
        <dbReference type="Proteomes" id="UP000325255"/>
    </source>
</evidence>
<feature type="domain" description="Histidine kinase" evidence="11">
    <location>
        <begin position="514"/>
        <end position="738"/>
    </location>
</feature>
<dbReference type="InterPro" id="IPR003661">
    <property type="entry name" value="HisK_dim/P_dom"/>
</dbReference>
<keyword evidence="4" id="KW-0808">Transferase</keyword>
<feature type="domain" description="PAC" evidence="12">
    <location>
        <begin position="442"/>
        <end position="494"/>
    </location>
</feature>
<sequence>MSLRSCLLGLALAILLPAALISFVDLADDVAMQRAEQERGLEAAARGVALTIDRDIAGLALALAALGPGPDLEGPDRQAAYRARAADLARSIDARLVLRGPNGTARVQARPASAPAEAPLCTAADAAPGGTGGTGDMPASLRAGLVNVTARNAVQSAAALAVPVLRDGSIVGVIDTLLTEPRLLQMIERQGLAADVAVDVLDAAGTVAARRPVADGPDLGHPLGLLAAANGRVTGHAEGAAADGTPMVHAFARIAVAPDWLVVVSQKLPDTRVIWSQPLLHHAGAFALVAAFAVCLALWLAARLVQPITLLGTRAQAITAGIDPPAATRPFLVAELEALRAAQLRAESMLRRRQETERIALREARTGAELLASVVNGTADIIHVTDRTGRYVLVNRAGLAAHGMGEDEWRVLGRHPAELFPAELAAQMEQADREVLATATPVTIEAPWTPADGGQRSFSITKSPWRGPRGEVSGVVSVMRDVADQRAAEARLRAAQAELLRVTRLSAMGAMASGLAHELNQPLAAASNFMAAIRRMLAHGTPSAELQETVPAALGEAGTQVQRAGEIVRRLREFVSRGEAELRLVELGELLGEAEDLVHASAILGPIRLVVHRPDGPLWAMADRTQIQQVLLNLVRNAAEAIRGQPEAGGGDKAGGSIVLSAATAAQGEVEIAVVDNGPGLPVEVRARLFEPFVSTKPDGMGIGLAICSTIIEGHGGRLCAETGPDGTVFRIVLPPARQPGAIG</sequence>
<dbReference type="InterPro" id="IPR000700">
    <property type="entry name" value="PAS-assoc_C"/>
</dbReference>
<dbReference type="PRINTS" id="PR00344">
    <property type="entry name" value="BCTRLSENSOR"/>
</dbReference>
<dbReference type="InterPro" id="IPR013656">
    <property type="entry name" value="PAS_4"/>
</dbReference>
<keyword evidence="5" id="KW-0547">Nucleotide-binding</keyword>
<dbReference type="InterPro" id="IPR004358">
    <property type="entry name" value="Sig_transdc_His_kin-like_C"/>
</dbReference>
<gene>
    <name evidence="13" type="ORF">F1189_00760</name>
</gene>
<dbReference type="RefSeq" id="WP_150038476.1">
    <property type="nucleotide sequence ID" value="NZ_OW485601.1"/>
</dbReference>
<dbReference type="InterPro" id="IPR003594">
    <property type="entry name" value="HATPase_dom"/>
</dbReference>
<dbReference type="InterPro" id="IPR005467">
    <property type="entry name" value="His_kinase_dom"/>
</dbReference>
<comment type="caution">
    <text evidence="13">The sequence shown here is derived from an EMBL/GenBank/DDBJ whole genome shotgun (WGS) entry which is preliminary data.</text>
</comment>
<dbReference type="SUPFAM" id="SSF47384">
    <property type="entry name" value="Homodimeric domain of signal transducing histidine kinase"/>
    <property type="match status" value="1"/>
</dbReference>
<keyword evidence="10" id="KW-0812">Transmembrane</keyword>
<proteinExistence type="predicted"/>
<dbReference type="PROSITE" id="PS50113">
    <property type="entry name" value="PAC"/>
    <property type="match status" value="1"/>
</dbReference>
<keyword evidence="14" id="KW-1185">Reference proteome</keyword>
<dbReference type="Gene3D" id="3.30.565.10">
    <property type="entry name" value="Histidine kinase-like ATPase, C-terminal domain"/>
    <property type="match status" value="1"/>
</dbReference>
<dbReference type="Pfam" id="PF02518">
    <property type="entry name" value="HATPase_c"/>
    <property type="match status" value="1"/>
</dbReference>
<keyword evidence="8" id="KW-0902">Two-component regulatory system</keyword>
<evidence type="ECO:0000256" key="1">
    <source>
        <dbReference type="ARBA" id="ARBA00000085"/>
    </source>
</evidence>